<dbReference type="Proteomes" id="UP001500403">
    <property type="component" value="Unassembled WGS sequence"/>
</dbReference>
<gene>
    <name evidence="2" type="ORF">GCM10010446_03230</name>
</gene>
<sequence>MVVMSGPSAYGCGASAGSSSSAAVQVGGADRRDTRFDGAPGDGEGRLAGGAGPGRRPHGSGPGTPDARIPADVEHGRCHPVFPPSRRSGHANKAVGPGAGLSAERRKGAGRGGDAHRRPGNSFRALSVEGGKKFYVQLKWTYKEARHARSNR</sequence>
<comment type="caution">
    <text evidence="2">The sequence shown here is derived from an EMBL/GenBank/DDBJ whole genome shotgun (WGS) entry which is preliminary data.</text>
</comment>
<feature type="region of interest" description="Disordered" evidence="1">
    <location>
        <begin position="1"/>
        <end position="124"/>
    </location>
</feature>
<keyword evidence="3" id="KW-1185">Reference proteome</keyword>
<evidence type="ECO:0000313" key="2">
    <source>
        <dbReference type="EMBL" id="GAA2922460.1"/>
    </source>
</evidence>
<feature type="compositionally biased region" description="Low complexity" evidence="1">
    <location>
        <begin position="1"/>
        <end position="28"/>
    </location>
</feature>
<reference evidence="3" key="1">
    <citation type="journal article" date="2019" name="Int. J. Syst. Evol. Microbiol.">
        <title>The Global Catalogue of Microorganisms (GCM) 10K type strain sequencing project: providing services to taxonomists for standard genome sequencing and annotation.</title>
        <authorList>
            <consortium name="The Broad Institute Genomics Platform"/>
            <consortium name="The Broad Institute Genome Sequencing Center for Infectious Disease"/>
            <person name="Wu L."/>
            <person name="Ma J."/>
        </authorList>
    </citation>
    <scope>NUCLEOTIDE SEQUENCE [LARGE SCALE GENOMIC DNA]</scope>
    <source>
        <strain evidence="3">JCM 9088</strain>
    </source>
</reference>
<protein>
    <submittedName>
        <fullName evidence="2">Uncharacterized protein</fullName>
    </submittedName>
</protein>
<dbReference type="EMBL" id="BAAAUD010000005">
    <property type="protein sequence ID" value="GAA2922460.1"/>
    <property type="molecule type" value="Genomic_DNA"/>
</dbReference>
<proteinExistence type="predicted"/>
<evidence type="ECO:0000256" key="1">
    <source>
        <dbReference type="SAM" id="MobiDB-lite"/>
    </source>
</evidence>
<organism evidence="2 3">
    <name type="scientific">Streptomyces enissocaesilis</name>
    <dbReference type="NCBI Taxonomy" id="332589"/>
    <lineage>
        <taxon>Bacteria</taxon>
        <taxon>Bacillati</taxon>
        <taxon>Actinomycetota</taxon>
        <taxon>Actinomycetes</taxon>
        <taxon>Kitasatosporales</taxon>
        <taxon>Streptomycetaceae</taxon>
        <taxon>Streptomyces</taxon>
        <taxon>Streptomyces rochei group</taxon>
    </lineage>
</organism>
<name>A0ABP6J5V6_9ACTN</name>
<feature type="compositionally biased region" description="Gly residues" evidence="1">
    <location>
        <begin position="40"/>
        <end position="53"/>
    </location>
</feature>
<accession>A0ABP6J5V6</accession>
<evidence type="ECO:0000313" key="3">
    <source>
        <dbReference type="Proteomes" id="UP001500403"/>
    </source>
</evidence>
<feature type="compositionally biased region" description="Basic and acidic residues" evidence="1">
    <location>
        <begin position="103"/>
        <end position="117"/>
    </location>
</feature>